<dbReference type="InterPro" id="IPR052900">
    <property type="entry name" value="Phospholipid_Metab_Enz"/>
</dbReference>
<feature type="domain" description="Phospholipase D N-terminal" evidence="3">
    <location>
        <begin position="63"/>
        <end position="155"/>
    </location>
</feature>
<proteinExistence type="predicted"/>
<protein>
    <submittedName>
        <fullName evidence="4">Alkaline phosphatase</fullName>
    </submittedName>
</protein>
<dbReference type="Gene3D" id="3.60.21.70">
    <property type="entry name" value="PhoD-like phosphatase"/>
    <property type="match status" value="1"/>
</dbReference>
<dbReference type="Gene3D" id="2.60.40.380">
    <property type="entry name" value="Purple acid phosphatase-like, N-terminal"/>
    <property type="match status" value="1"/>
</dbReference>
<dbReference type="Proteomes" id="UP000596074">
    <property type="component" value="Chromosome"/>
</dbReference>
<dbReference type="InterPro" id="IPR006311">
    <property type="entry name" value="TAT_signal"/>
</dbReference>
<dbReference type="KEGG" id="vcw:GJQ55_03930"/>
<dbReference type="Pfam" id="PF16655">
    <property type="entry name" value="PhoD_N"/>
    <property type="match status" value="1"/>
</dbReference>
<gene>
    <name evidence="4" type="ORF">GJQ55_03930</name>
</gene>
<evidence type="ECO:0000313" key="4">
    <source>
        <dbReference type="EMBL" id="QQD23686.1"/>
    </source>
</evidence>
<dbReference type="InterPro" id="IPR008963">
    <property type="entry name" value="Purple_acid_Pase-like_N"/>
</dbReference>
<evidence type="ECO:0000313" key="5">
    <source>
        <dbReference type="Proteomes" id="UP000596074"/>
    </source>
</evidence>
<dbReference type="SUPFAM" id="SSF49363">
    <property type="entry name" value="Purple acid phosphatase, N-terminal domain"/>
    <property type="match status" value="1"/>
</dbReference>
<evidence type="ECO:0000256" key="1">
    <source>
        <dbReference type="ARBA" id="ARBA00022729"/>
    </source>
</evidence>
<reference evidence="4 5" key="1">
    <citation type="submission" date="2019-11" db="EMBL/GenBank/DDBJ databases">
        <title>Venatorbacter sp. nov. a predator of Campylobacter and other Gram-negative bacteria.</title>
        <authorList>
            <person name="Saeedi A."/>
            <person name="Cummings N.J."/>
            <person name="Connerton I.F."/>
            <person name="Connerton P.L."/>
        </authorList>
    </citation>
    <scope>NUCLEOTIDE SEQUENCE [LARGE SCALE GENOMIC DNA]</scope>
    <source>
        <strain evidence="4">XL5</strain>
    </source>
</reference>
<keyword evidence="1" id="KW-0732">Signal</keyword>
<dbReference type="Pfam" id="PF09423">
    <property type="entry name" value="PhoD"/>
    <property type="match status" value="1"/>
</dbReference>
<dbReference type="InterPro" id="IPR029052">
    <property type="entry name" value="Metallo-depent_PP-like"/>
</dbReference>
<dbReference type="CDD" id="cd07389">
    <property type="entry name" value="MPP_PhoD"/>
    <property type="match status" value="1"/>
</dbReference>
<dbReference type="PANTHER" id="PTHR43606:SF2">
    <property type="entry name" value="ALKALINE PHOSPHATASE FAMILY PROTEIN (AFU_ORTHOLOGUE AFUA_5G03860)"/>
    <property type="match status" value="1"/>
</dbReference>
<dbReference type="SUPFAM" id="SSF56300">
    <property type="entry name" value="Metallo-dependent phosphatases"/>
    <property type="match status" value="1"/>
</dbReference>
<sequence length="620" mass="68237">MDNNKHRLLKGLYMKIRNELSRRSFLKSMAAGAGAVSVPAALTGCFGEDDDDQRDLTVFVFGHGVASGDPLADRVIIWTRVTPSEYGISKDAQVAWVVATDEDLTSVVASGTVYTNASHDYTVKVDVTGLSPDTTYYYQFAGKDKEVSPVGQTRTLPTGNIDSVKLAVCSCSNYPAGLFNVYRDIANSDAAVVLHLGDYIYEYGSNEYPKADAQVRAPEPSQEILSLSDYRARYSQYRSDIDLQEVHRVKPFICVWDDHELANDTWKNGAENHQQDEGEFSERRAAAIKAYHEWLPIRSNEDQTKIWRTFAFGDLVNLVMLDTRIVARDEPLSFANYITAAGLDYAGFLSDMSDTNRTLLGAEQQQQVLTALATDQATWQVLGQQVLMGRIFIPVELLQDLAAVQALLASGQDASSAQLAIAEKLAALAGIKIRILQGDDSVTASERARVETTAPYNLDAWDGYSPAREAILRTAQQADQNLVVLAGDTHNAWASDLYITDDTGAVQRSAGSAGVEFATPSVTSPGFENYVGFNAITDPTNRANQQAGFEQAVSFLVDDLKYLNSADRGYMLVDFNRTNATCEWVFVDTIASRNYTAVIKKKMRVEAGYGKRILENLQLV</sequence>
<dbReference type="PROSITE" id="PS51318">
    <property type="entry name" value="TAT"/>
    <property type="match status" value="1"/>
</dbReference>
<accession>A0A9X7YNI5</accession>
<name>A0A9X7YNI5_9GAMM</name>
<dbReference type="GO" id="GO:0003993">
    <property type="term" value="F:acid phosphatase activity"/>
    <property type="evidence" value="ECO:0007669"/>
    <property type="project" value="InterPro"/>
</dbReference>
<evidence type="ECO:0000259" key="3">
    <source>
        <dbReference type="Pfam" id="PF16655"/>
    </source>
</evidence>
<keyword evidence="5" id="KW-1185">Reference proteome</keyword>
<evidence type="ECO:0000259" key="2">
    <source>
        <dbReference type="Pfam" id="PF09423"/>
    </source>
</evidence>
<feature type="domain" description="PhoD-like phosphatase metallophosphatase" evidence="2">
    <location>
        <begin position="166"/>
        <end position="584"/>
    </location>
</feature>
<dbReference type="AlphaFoldDB" id="A0A9X7YNI5"/>
<dbReference type="GO" id="GO:0046872">
    <property type="term" value="F:metal ion binding"/>
    <property type="evidence" value="ECO:0007669"/>
    <property type="project" value="InterPro"/>
</dbReference>
<dbReference type="InterPro" id="IPR032093">
    <property type="entry name" value="PhoD_N"/>
</dbReference>
<dbReference type="InterPro" id="IPR018946">
    <property type="entry name" value="PhoD-like_MPP"/>
</dbReference>
<dbReference type="PANTHER" id="PTHR43606">
    <property type="entry name" value="PHOSPHATASE, PUTATIVE (AFU_ORTHOLOGUE AFUA_6G08710)-RELATED"/>
    <property type="match status" value="1"/>
</dbReference>
<dbReference type="InterPro" id="IPR038607">
    <property type="entry name" value="PhoD-like_sf"/>
</dbReference>
<dbReference type="EMBL" id="CP046056">
    <property type="protein sequence ID" value="QQD23686.1"/>
    <property type="molecule type" value="Genomic_DNA"/>
</dbReference>
<organism evidence="4 5">
    <name type="scientific">Venatoribacter cucullus</name>
    <dbReference type="NCBI Taxonomy" id="2661630"/>
    <lineage>
        <taxon>Bacteria</taxon>
        <taxon>Pseudomonadati</taxon>
        <taxon>Pseudomonadota</taxon>
        <taxon>Gammaproteobacteria</taxon>
        <taxon>Oceanospirillales</taxon>
        <taxon>Oceanospirillaceae</taxon>
        <taxon>Venatoribacter</taxon>
    </lineage>
</organism>